<dbReference type="Pfam" id="PF00226">
    <property type="entry name" value="DnaJ"/>
    <property type="match status" value="1"/>
</dbReference>
<dbReference type="Gene3D" id="1.10.287.110">
    <property type="entry name" value="DnaJ domain"/>
    <property type="match status" value="1"/>
</dbReference>
<dbReference type="PANTHER" id="PTHR44145:SF3">
    <property type="entry name" value="DNAJ HOMOLOG SUBFAMILY A MEMBER 3, MITOCHONDRIAL"/>
    <property type="match status" value="1"/>
</dbReference>
<gene>
    <name evidence="4" type="ORF">ALTATR162_LOCUS1537</name>
</gene>
<dbReference type="PROSITE" id="PS00636">
    <property type="entry name" value="DNAJ_1"/>
    <property type="match status" value="1"/>
</dbReference>
<sequence length="272" mass="30373">MSSNSLKDYYADLGLELGASTGAIKKAFQGLAKKYHLDKSGVADATVFRHVRETFEQLSNAEYRAQYDRSYWRTKFQTEVPTQQQNNDEGEENLCGTYATRYGAETQDEAPRASPPPVKSRRKPNEPNWQYFLGKACTAWQKEEAAYCMRHPEIYERCVDSFLSYLAFTKVLPSPLNSGAPTPKPGGMAHGMVVLMSHPCIQQSCIYKSTAWRLQTGDEDQCVFCMAVHTGGRRCPGCEVLACKTCVEKVRALERSPFEGLRSKAQCCSSGG</sequence>
<comment type="caution">
    <text evidence="4">The sequence shown here is derived from an EMBL/GenBank/DDBJ whole genome shotgun (WGS) entry which is preliminary data.</text>
</comment>
<dbReference type="Proteomes" id="UP000676310">
    <property type="component" value="Unassembled WGS sequence"/>
</dbReference>
<evidence type="ECO:0000313" key="4">
    <source>
        <dbReference type="EMBL" id="CAG5144393.1"/>
    </source>
</evidence>
<dbReference type="InterPro" id="IPR018253">
    <property type="entry name" value="DnaJ_domain_CS"/>
</dbReference>
<evidence type="ECO:0000259" key="3">
    <source>
        <dbReference type="PROSITE" id="PS50076"/>
    </source>
</evidence>
<dbReference type="AlphaFoldDB" id="A0A8J2HTY8"/>
<proteinExistence type="predicted"/>
<accession>A0A8J2HTY8</accession>
<keyword evidence="1" id="KW-0143">Chaperone</keyword>
<dbReference type="PANTHER" id="PTHR44145">
    <property type="entry name" value="DNAJ HOMOLOG SUBFAMILY A MEMBER 3, MITOCHONDRIAL"/>
    <property type="match status" value="1"/>
</dbReference>
<dbReference type="EMBL" id="CAJRGZ010000015">
    <property type="protein sequence ID" value="CAG5144393.1"/>
    <property type="molecule type" value="Genomic_DNA"/>
</dbReference>
<dbReference type="PROSITE" id="PS50076">
    <property type="entry name" value="DNAJ_2"/>
    <property type="match status" value="1"/>
</dbReference>
<feature type="domain" description="J" evidence="3">
    <location>
        <begin position="8"/>
        <end position="71"/>
    </location>
</feature>
<evidence type="ECO:0000256" key="1">
    <source>
        <dbReference type="ARBA" id="ARBA00023186"/>
    </source>
</evidence>
<dbReference type="OrthoDB" id="10250354at2759"/>
<evidence type="ECO:0000313" key="5">
    <source>
        <dbReference type="Proteomes" id="UP000676310"/>
    </source>
</evidence>
<organism evidence="4 5">
    <name type="scientific">Alternaria atra</name>
    <dbReference type="NCBI Taxonomy" id="119953"/>
    <lineage>
        <taxon>Eukaryota</taxon>
        <taxon>Fungi</taxon>
        <taxon>Dikarya</taxon>
        <taxon>Ascomycota</taxon>
        <taxon>Pezizomycotina</taxon>
        <taxon>Dothideomycetes</taxon>
        <taxon>Pleosporomycetidae</taxon>
        <taxon>Pleosporales</taxon>
        <taxon>Pleosporineae</taxon>
        <taxon>Pleosporaceae</taxon>
        <taxon>Alternaria</taxon>
        <taxon>Alternaria sect. Ulocladioides</taxon>
    </lineage>
</organism>
<reference evidence="4" key="1">
    <citation type="submission" date="2021-05" db="EMBL/GenBank/DDBJ databases">
        <authorList>
            <person name="Stam R."/>
        </authorList>
    </citation>
    <scope>NUCLEOTIDE SEQUENCE</scope>
    <source>
        <strain evidence="4">CS162</strain>
    </source>
</reference>
<evidence type="ECO:0000256" key="2">
    <source>
        <dbReference type="SAM" id="MobiDB-lite"/>
    </source>
</evidence>
<protein>
    <recommendedName>
        <fullName evidence="3">J domain-containing protein</fullName>
    </recommendedName>
</protein>
<dbReference type="InterPro" id="IPR051938">
    <property type="entry name" value="Apopto_cytoskel_mod"/>
</dbReference>
<dbReference type="CDD" id="cd06257">
    <property type="entry name" value="DnaJ"/>
    <property type="match status" value="1"/>
</dbReference>
<feature type="region of interest" description="Disordered" evidence="2">
    <location>
        <begin position="105"/>
        <end position="126"/>
    </location>
</feature>
<dbReference type="RefSeq" id="XP_043165068.1">
    <property type="nucleotide sequence ID" value="XM_043309133.1"/>
</dbReference>
<dbReference type="InterPro" id="IPR001623">
    <property type="entry name" value="DnaJ_domain"/>
</dbReference>
<dbReference type="SUPFAM" id="SSF46565">
    <property type="entry name" value="Chaperone J-domain"/>
    <property type="match status" value="1"/>
</dbReference>
<dbReference type="SMART" id="SM00271">
    <property type="entry name" value="DnaJ"/>
    <property type="match status" value="1"/>
</dbReference>
<dbReference type="InterPro" id="IPR036869">
    <property type="entry name" value="J_dom_sf"/>
</dbReference>
<keyword evidence="5" id="KW-1185">Reference proteome</keyword>
<name>A0A8J2HTY8_9PLEO</name>
<dbReference type="GeneID" id="67012882"/>